<dbReference type="InterPro" id="IPR009003">
    <property type="entry name" value="Peptidase_S1_PA"/>
</dbReference>
<reference evidence="2" key="1">
    <citation type="submission" date="2017-09" db="EMBL/GenBank/DDBJ databases">
        <title>Depth-based differentiation of microbial function through sediment-hosted aquifers and enrichment of novel symbionts in the deep terrestrial subsurface.</title>
        <authorList>
            <person name="Probst A.J."/>
            <person name="Ladd B."/>
            <person name="Jarett J.K."/>
            <person name="Geller-Mcgrath D.E."/>
            <person name="Sieber C.M.K."/>
            <person name="Emerson J.B."/>
            <person name="Anantharaman K."/>
            <person name="Thomas B.C."/>
            <person name="Malmstrom R."/>
            <person name="Stieglmeier M."/>
            <person name="Klingl A."/>
            <person name="Woyke T."/>
            <person name="Ryan C.M."/>
            <person name="Banfield J.F."/>
        </authorList>
    </citation>
    <scope>NUCLEOTIDE SEQUENCE [LARGE SCALE GENOMIC DNA]</scope>
</reference>
<dbReference type="Proteomes" id="UP000231727">
    <property type="component" value="Unassembled WGS sequence"/>
</dbReference>
<dbReference type="InterPro" id="IPR043504">
    <property type="entry name" value="Peptidase_S1_PA_chymotrypsin"/>
</dbReference>
<name>A0A2M7TII3_9BACT</name>
<dbReference type="PANTHER" id="PTHR43019">
    <property type="entry name" value="SERINE ENDOPROTEASE DEGS"/>
    <property type="match status" value="1"/>
</dbReference>
<dbReference type="GO" id="GO:0004252">
    <property type="term" value="F:serine-type endopeptidase activity"/>
    <property type="evidence" value="ECO:0007669"/>
    <property type="project" value="InterPro"/>
</dbReference>
<accession>A0A2M7TII3</accession>
<dbReference type="GO" id="GO:0006508">
    <property type="term" value="P:proteolysis"/>
    <property type="evidence" value="ECO:0007669"/>
    <property type="project" value="InterPro"/>
</dbReference>
<dbReference type="PRINTS" id="PR00834">
    <property type="entry name" value="PROTEASES2C"/>
</dbReference>
<comment type="caution">
    <text evidence="1">The sequence shown here is derived from an EMBL/GenBank/DDBJ whole genome shotgun (WGS) entry which is preliminary data.</text>
</comment>
<gene>
    <name evidence="1" type="ORF">COY30_01270</name>
</gene>
<dbReference type="Pfam" id="PF13365">
    <property type="entry name" value="Trypsin_2"/>
    <property type="match status" value="1"/>
</dbReference>
<dbReference type="InterPro" id="IPR001940">
    <property type="entry name" value="Peptidase_S1C"/>
</dbReference>
<sequence>INDKLKKSVVRIVGENMEGSGFFISENQVLTNFHVIADEPSPKIIFPDGKFITPSRIIGDADADLALLFVDDKYPDLVYPLPERLGFTDNEPLLSAGYALGTDIKGNATILKGNYIDYRTSKHYSVGYIQTNISLVAGMSGGPLVDQCGSLVGVNTMGLAGLSLFIGAQDVSTLIPNFTDQKVAKIEVDPSSSPEEAVRAFYTYLKARRMKDGFDLLSKKYLEKTNFEEWTARFTNILDVGIYKSERYEKTRDTAFVKFSTKNWVDGEIEIHYYEGTWKTVKEGGVYKMLQSKIKEVFEPGWDWFYE</sequence>
<organism evidence="1 2">
    <name type="scientific">Candidatus Woesebacteria bacterium CG_4_10_14_0_2_um_filter_44_9</name>
    <dbReference type="NCBI Taxonomy" id="1975055"/>
    <lineage>
        <taxon>Bacteria</taxon>
        <taxon>Candidatus Woeseibacteriota</taxon>
    </lineage>
</organism>
<evidence type="ECO:0000313" key="2">
    <source>
        <dbReference type="Proteomes" id="UP000231727"/>
    </source>
</evidence>
<dbReference type="SUPFAM" id="SSF50494">
    <property type="entry name" value="Trypsin-like serine proteases"/>
    <property type="match status" value="1"/>
</dbReference>
<dbReference type="PANTHER" id="PTHR43019:SF23">
    <property type="entry name" value="PROTEASE DO-LIKE 5, CHLOROPLASTIC"/>
    <property type="match status" value="1"/>
</dbReference>
<dbReference type="EMBL" id="PFNN01000025">
    <property type="protein sequence ID" value="PIZ45827.1"/>
    <property type="molecule type" value="Genomic_DNA"/>
</dbReference>
<feature type="non-terminal residue" evidence="1">
    <location>
        <position position="1"/>
    </location>
</feature>
<protein>
    <recommendedName>
        <fullName evidence="3">Serine protease</fullName>
    </recommendedName>
</protein>
<dbReference type="AlphaFoldDB" id="A0A2M7TII3"/>
<dbReference type="Gene3D" id="2.40.10.10">
    <property type="entry name" value="Trypsin-like serine proteases"/>
    <property type="match status" value="2"/>
</dbReference>
<evidence type="ECO:0008006" key="3">
    <source>
        <dbReference type="Google" id="ProtNLM"/>
    </source>
</evidence>
<evidence type="ECO:0000313" key="1">
    <source>
        <dbReference type="EMBL" id="PIZ45827.1"/>
    </source>
</evidence>
<proteinExistence type="predicted"/>